<dbReference type="Gene3D" id="3.40.50.150">
    <property type="entry name" value="Vaccinia Virus protein VP39"/>
    <property type="match status" value="1"/>
</dbReference>
<dbReference type="SUPFAM" id="SSF53335">
    <property type="entry name" value="S-adenosyl-L-methionine-dependent methyltransferases"/>
    <property type="match status" value="1"/>
</dbReference>
<organism evidence="1 2">
    <name type="scientific">Nostoc cf. commune SO-36</name>
    <dbReference type="NCBI Taxonomy" id="449208"/>
    <lineage>
        <taxon>Bacteria</taxon>
        <taxon>Bacillati</taxon>
        <taxon>Cyanobacteriota</taxon>
        <taxon>Cyanophyceae</taxon>
        <taxon>Nostocales</taxon>
        <taxon>Nostocaceae</taxon>
        <taxon>Nostoc</taxon>
    </lineage>
</organism>
<dbReference type="EMBL" id="AP025732">
    <property type="protein sequence ID" value="BDI18849.1"/>
    <property type="molecule type" value="Genomic_DNA"/>
</dbReference>
<proteinExistence type="predicted"/>
<keyword evidence="2" id="KW-1185">Reference proteome</keyword>
<accession>A0ABM7Z6W9</accession>
<sequence length="227" mass="25930">MGIKFEKILIWGRSAEEYTKMFGLTLEDNKLKIIDCAGGPASFNVEMTRRGGNVVSCDPIYKFSKTEIAQRIQEANREVMNAVQGNPDNFVWQDIQSPNQLLNIRRSAMQEFIEDLSLGIQEKRYVMGELPTLPFADRQFDLALCSHFLFIYSEHLSEEFHLASIVEMCRVAIETRIFPLLDTSGKVSPFLLPAVNQLLKQGYKVEIRQASYEFQKSGDKFLSISKS</sequence>
<dbReference type="RefSeq" id="WP_251956372.1">
    <property type="nucleotide sequence ID" value="NZ_AP025732.1"/>
</dbReference>
<evidence type="ECO:0000313" key="2">
    <source>
        <dbReference type="Proteomes" id="UP001055453"/>
    </source>
</evidence>
<dbReference type="GO" id="GO:0008168">
    <property type="term" value="F:methyltransferase activity"/>
    <property type="evidence" value="ECO:0007669"/>
    <property type="project" value="UniProtKB-KW"/>
</dbReference>
<gene>
    <name evidence="1" type="ORF">ANSO36C_46510</name>
</gene>
<name>A0ABM7Z6W9_NOSCO</name>
<protein>
    <submittedName>
        <fullName evidence="1">SAM-dependent methyltransferase</fullName>
    </submittedName>
</protein>
<reference evidence="1" key="1">
    <citation type="submission" date="2022-04" db="EMBL/GenBank/DDBJ databases">
        <title>Complete genome sequence of a cyanobacterium, Nostoc sp. SO-36, isolated in Antarctica.</title>
        <authorList>
            <person name="Kanesaki Y."/>
            <person name="Effendi D."/>
            <person name="Sakamoto T."/>
            <person name="Ohtani S."/>
            <person name="Awai K."/>
        </authorList>
    </citation>
    <scope>NUCLEOTIDE SEQUENCE</scope>
    <source>
        <strain evidence="1">SO-36</strain>
    </source>
</reference>
<dbReference type="InterPro" id="IPR029063">
    <property type="entry name" value="SAM-dependent_MTases_sf"/>
</dbReference>
<dbReference type="Proteomes" id="UP001055453">
    <property type="component" value="Chromosome"/>
</dbReference>
<keyword evidence="1" id="KW-0489">Methyltransferase</keyword>
<dbReference type="GO" id="GO:0032259">
    <property type="term" value="P:methylation"/>
    <property type="evidence" value="ECO:0007669"/>
    <property type="project" value="UniProtKB-KW"/>
</dbReference>
<keyword evidence="1" id="KW-0808">Transferase</keyword>
<evidence type="ECO:0000313" key="1">
    <source>
        <dbReference type="EMBL" id="BDI18849.1"/>
    </source>
</evidence>